<comment type="caution">
    <text evidence="6">The sequence shown here is derived from an EMBL/GenBank/DDBJ whole genome shotgun (WGS) entry which is preliminary data.</text>
</comment>
<dbReference type="PANTHER" id="PTHR12526">
    <property type="entry name" value="GLYCOSYLTRANSFERASE"/>
    <property type="match status" value="1"/>
</dbReference>
<dbReference type="SUPFAM" id="SSF53756">
    <property type="entry name" value="UDP-Glycosyltransferase/glycogen phosphorylase"/>
    <property type="match status" value="1"/>
</dbReference>
<dbReference type="Gene3D" id="3.40.50.2000">
    <property type="entry name" value="Glycogen Phosphorylase B"/>
    <property type="match status" value="2"/>
</dbReference>
<dbReference type="Pfam" id="PF13439">
    <property type="entry name" value="Glyco_transf_4"/>
    <property type="match status" value="1"/>
</dbReference>
<feature type="domain" description="Glycosyl transferase family 1" evidence="4">
    <location>
        <begin position="221"/>
        <end position="355"/>
    </location>
</feature>
<evidence type="ECO:0000313" key="7">
    <source>
        <dbReference type="Proteomes" id="UP001499990"/>
    </source>
</evidence>
<organism evidence="6 7">
    <name type="scientific">Streptomyces sannanensis</name>
    <dbReference type="NCBI Taxonomy" id="285536"/>
    <lineage>
        <taxon>Bacteria</taxon>
        <taxon>Bacillati</taxon>
        <taxon>Actinomycetota</taxon>
        <taxon>Actinomycetes</taxon>
        <taxon>Kitasatosporales</taxon>
        <taxon>Streptomycetaceae</taxon>
        <taxon>Streptomyces</taxon>
    </lineage>
</organism>
<gene>
    <name evidence="6" type="ORF">GCM10020367_22430</name>
</gene>
<keyword evidence="2" id="KW-0328">Glycosyltransferase</keyword>
<protein>
    <recommendedName>
        <fullName evidence="1">D-inositol 3-phosphate glycosyltransferase</fullName>
    </recommendedName>
</protein>
<feature type="domain" description="Glycosyltransferase subfamily 4-like N-terminal" evidence="5">
    <location>
        <begin position="104"/>
        <end position="206"/>
    </location>
</feature>
<dbReference type="InterPro" id="IPR001296">
    <property type="entry name" value="Glyco_trans_1"/>
</dbReference>
<accession>A0ABP6S9T3</accession>
<dbReference type="RefSeq" id="WP_345036169.1">
    <property type="nucleotide sequence ID" value="NZ_BAAAYL010000001.1"/>
</dbReference>
<evidence type="ECO:0000256" key="2">
    <source>
        <dbReference type="ARBA" id="ARBA00022676"/>
    </source>
</evidence>
<dbReference type="Pfam" id="PF00534">
    <property type="entry name" value="Glycos_transf_1"/>
    <property type="match status" value="1"/>
</dbReference>
<dbReference type="EMBL" id="BAAAYL010000001">
    <property type="protein sequence ID" value="GAA3371502.1"/>
    <property type="molecule type" value="Genomic_DNA"/>
</dbReference>
<dbReference type="Proteomes" id="UP001499990">
    <property type="component" value="Unassembled WGS sequence"/>
</dbReference>
<dbReference type="CDD" id="cd03811">
    <property type="entry name" value="GT4_GT28_WabH-like"/>
    <property type="match status" value="1"/>
</dbReference>
<sequence>MREAAPRDVAVVTPWYPTRELPFRGAFVQAIVDATAPGCDSMVVYHCDSWVSRMDPRTVRAVEAASVRLLPRTVRRAPTVGGAELVHLAVTTPRGQDFGALARNHERQLRAALGGKPIDAPVIHAHVALPGGWAALQNAAPGAKVYVTEHASYLDRVLAEPDARALYDEVLHRIDGFLAVGEPIREVLRTAFPHHADRIGLIANPISFAAVRSVPVTDLRRWLFVGALVPLKGVNWLVEAFARCRDRDPSLTLTLVGEGGLRSRLEERTAELGISDAVAFPGAVPPHRALELMREHDLLVHPSRYETFGMTIVEAVAAGMPVLVTRCGGPQKTLAGVEDAAAELIDVEENSESISDGYWRLRARFERGLDLERAQKALASRYGYEAVAGAHYRLWYPEPVGSLK</sequence>
<proteinExistence type="predicted"/>
<evidence type="ECO:0000313" key="6">
    <source>
        <dbReference type="EMBL" id="GAA3371502.1"/>
    </source>
</evidence>
<evidence type="ECO:0000256" key="3">
    <source>
        <dbReference type="ARBA" id="ARBA00022679"/>
    </source>
</evidence>
<reference evidence="7" key="1">
    <citation type="journal article" date="2019" name="Int. J. Syst. Evol. Microbiol.">
        <title>The Global Catalogue of Microorganisms (GCM) 10K type strain sequencing project: providing services to taxonomists for standard genome sequencing and annotation.</title>
        <authorList>
            <consortium name="The Broad Institute Genomics Platform"/>
            <consortium name="The Broad Institute Genome Sequencing Center for Infectious Disease"/>
            <person name="Wu L."/>
            <person name="Ma J."/>
        </authorList>
    </citation>
    <scope>NUCLEOTIDE SEQUENCE [LARGE SCALE GENOMIC DNA]</scope>
    <source>
        <strain evidence="7">JCM 9651</strain>
    </source>
</reference>
<evidence type="ECO:0000256" key="1">
    <source>
        <dbReference type="ARBA" id="ARBA00021292"/>
    </source>
</evidence>
<keyword evidence="7" id="KW-1185">Reference proteome</keyword>
<evidence type="ECO:0000259" key="4">
    <source>
        <dbReference type="Pfam" id="PF00534"/>
    </source>
</evidence>
<dbReference type="InterPro" id="IPR028098">
    <property type="entry name" value="Glyco_trans_4-like_N"/>
</dbReference>
<evidence type="ECO:0000259" key="5">
    <source>
        <dbReference type="Pfam" id="PF13439"/>
    </source>
</evidence>
<keyword evidence="3" id="KW-0808">Transferase</keyword>
<name>A0ABP6S9T3_9ACTN</name>